<evidence type="ECO:0000313" key="3">
    <source>
        <dbReference type="Proteomes" id="UP000809587"/>
    </source>
</evidence>
<dbReference type="InterPro" id="IPR020845">
    <property type="entry name" value="AMP-binding_CS"/>
</dbReference>
<feature type="domain" description="AMP-dependent synthetase/ligase" evidence="1">
    <location>
        <begin position="62"/>
        <end position="416"/>
    </location>
</feature>
<dbReference type="GO" id="GO:0016874">
    <property type="term" value="F:ligase activity"/>
    <property type="evidence" value="ECO:0007669"/>
    <property type="project" value="UniProtKB-KW"/>
</dbReference>
<evidence type="ECO:0000313" key="2">
    <source>
        <dbReference type="EMBL" id="MBM7083777.1"/>
    </source>
</evidence>
<keyword evidence="3" id="KW-1185">Reference proteome</keyword>
<dbReference type="EMBL" id="JAFEUO010000003">
    <property type="protein sequence ID" value="MBM7083777.1"/>
    <property type="molecule type" value="Genomic_DNA"/>
</dbReference>
<sequence>MSAISPIAPLSVRREMMTDPTLGAGNFLQRALELNPNRNVPYAYSHSTDHRGAVVLRGHSLVDLAALRDRYAKWYWANGVRPGDPVGVLVAEGLEPLLHYFALTSLGAIPAMVNDAMPTNGAVRYLDHVGVVGVVSDDPTRLVAAYRANQRKPRFVVPTAEIRAYDPQPGELPEWFPYQHKDDEVVALIHSSGTTGTPKSTMLAHKQFWNGKQPRMVRFPAESYDKLMSLMPHTHAGGLSYFLTTTLLGVPTVVMGNWRREVVEPVMEAFQPTMIASFPRTYVELATGDLPVRGAAKVHSWFNTGDGAHYGHIRRLVTLGERPAGLIKPWLLPDEKAEQPALPGSQFIDGLGSSEMGMALFGQVTTPESARNDRCVGKPLEVVHRAAVLDEEGRELPDGTVGLLAVQTPSRTPGYWNDPVLTRSFELNGYWLTGDVAYRDSEGNFYHLDRTVDVMDTASGPVYSLPIEEVLLADCAELFWDCAVVGVPSADGAGQVPVATVRLQQDAGDPPLSELLEHANKALTEANLTPLAALLVARTDADYPTGVTGKSLKRELRTRLSTLLTDPARRSEYSD</sequence>
<dbReference type="Gene3D" id="3.40.50.12780">
    <property type="entry name" value="N-terminal domain of ligase-like"/>
    <property type="match status" value="1"/>
</dbReference>
<dbReference type="InterPro" id="IPR042099">
    <property type="entry name" value="ANL_N_sf"/>
</dbReference>
<name>A0ABS2JBA4_9ACTN</name>
<dbReference type="Pfam" id="PF00501">
    <property type="entry name" value="AMP-binding"/>
    <property type="match status" value="1"/>
</dbReference>
<protein>
    <submittedName>
        <fullName evidence="2">Acyl--CoA ligase</fullName>
    </submittedName>
</protein>
<dbReference type="PROSITE" id="PS00455">
    <property type="entry name" value="AMP_BINDING"/>
    <property type="match status" value="1"/>
</dbReference>
<dbReference type="RefSeq" id="WP_204958888.1">
    <property type="nucleotide sequence ID" value="NZ_JAFEUO010000003.1"/>
</dbReference>
<dbReference type="InterPro" id="IPR045851">
    <property type="entry name" value="AMP-bd_C_sf"/>
</dbReference>
<accession>A0ABS2JBA4</accession>
<comment type="caution">
    <text evidence="2">The sequence shown here is derived from an EMBL/GenBank/DDBJ whole genome shotgun (WGS) entry which is preliminary data.</text>
</comment>
<dbReference type="InterPro" id="IPR000873">
    <property type="entry name" value="AMP-dep_synth/lig_dom"/>
</dbReference>
<dbReference type="PANTHER" id="PTHR24096">
    <property type="entry name" value="LONG-CHAIN-FATTY-ACID--COA LIGASE"/>
    <property type="match status" value="1"/>
</dbReference>
<organism evidence="2 3">
    <name type="scientific">Micromonospora humidisoli</name>
    <dbReference type="NCBI Taxonomy" id="2807622"/>
    <lineage>
        <taxon>Bacteria</taxon>
        <taxon>Bacillati</taxon>
        <taxon>Actinomycetota</taxon>
        <taxon>Actinomycetes</taxon>
        <taxon>Micromonosporales</taxon>
        <taxon>Micromonosporaceae</taxon>
        <taxon>Micromonospora</taxon>
    </lineage>
</organism>
<dbReference type="CDD" id="cd04433">
    <property type="entry name" value="AFD_class_I"/>
    <property type="match status" value="1"/>
</dbReference>
<keyword evidence="2" id="KW-0436">Ligase</keyword>
<proteinExistence type="predicted"/>
<dbReference type="SUPFAM" id="SSF56801">
    <property type="entry name" value="Acetyl-CoA synthetase-like"/>
    <property type="match status" value="1"/>
</dbReference>
<evidence type="ECO:0000259" key="1">
    <source>
        <dbReference type="Pfam" id="PF00501"/>
    </source>
</evidence>
<reference evidence="2 3" key="1">
    <citation type="submission" date="2021-02" db="EMBL/GenBank/DDBJ databases">
        <authorList>
            <person name="Lee D.-H."/>
        </authorList>
    </citation>
    <scope>NUCLEOTIDE SEQUENCE [LARGE SCALE GENOMIC DNA]</scope>
    <source>
        <strain evidence="2 3">MMS20-R2-29</strain>
    </source>
</reference>
<gene>
    <name evidence="2" type="ORF">JQN84_14740</name>
</gene>
<dbReference type="Proteomes" id="UP000809587">
    <property type="component" value="Unassembled WGS sequence"/>
</dbReference>
<dbReference type="Gene3D" id="3.30.300.30">
    <property type="match status" value="1"/>
</dbReference>